<dbReference type="Proteomes" id="UP001153269">
    <property type="component" value="Unassembled WGS sequence"/>
</dbReference>
<evidence type="ECO:0000313" key="1">
    <source>
        <dbReference type="EMBL" id="CAB1458431.1"/>
    </source>
</evidence>
<sequence>MRFKPNTTPNGCGEFVSCSLSSFRDVDLQAPAALRPTDRVPPAVQFNRCPVNISQIRFNVSSERHTVSPQELGLSEAVAPVLLFEAIRVSKEAEMRHLTDGKLFPTILELCINAQIYDSTHIQESSRSDIVPD</sequence>
<organism evidence="1 2">
    <name type="scientific">Pleuronectes platessa</name>
    <name type="common">European plaice</name>
    <dbReference type="NCBI Taxonomy" id="8262"/>
    <lineage>
        <taxon>Eukaryota</taxon>
        <taxon>Metazoa</taxon>
        <taxon>Chordata</taxon>
        <taxon>Craniata</taxon>
        <taxon>Vertebrata</taxon>
        <taxon>Euteleostomi</taxon>
        <taxon>Actinopterygii</taxon>
        <taxon>Neopterygii</taxon>
        <taxon>Teleostei</taxon>
        <taxon>Neoteleostei</taxon>
        <taxon>Acanthomorphata</taxon>
        <taxon>Carangaria</taxon>
        <taxon>Pleuronectiformes</taxon>
        <taxon>Pleuronectoidei</taxon>
        <taxon>Pleuronectidae</taxon>
        <taxon>Pleuronectes</taxon>
    </lineage>
</organism>
<comment type="caution">
    <text evidence="1">The sequence shown here is derived from an EMBL/GenBank/DDBJ whole genome shotgun (WGS) entry which is preliminary data.</text>
</comment>
<protein>
    <submittedName>
        <fullName evidence="1">Uncharacterized protein</fullName>
    </submittedName>
</protein>
<name>A0A9N7ZC11_PLEPL</name>
<dbReference type="EMBL" id="CADEAL010004388">
    <property type="protein sequence ID" value="CAB1458431.1"/>
    <property type="molecule type" value="Genomic_DNA"/>
</dbReference>
<proteinExistence type="predicted"/>
<dbReference type="AlphaFoldDB" id="A0A9N7ZC11"/>
<accession>A0A9N7ZC11</accession>
<gene>
    <name evidence="1" type="ORF">PLEPLA_LOCUS46261</name>
</gene>
<keyword evidence="2" id="KW-1185">Reference proteome</keyword>
<reference evidence="1" key="1">
    <citation type="submission" date="2020-03" db="EMBL/GenBank/DDBJ databases">
        <authorList>
            <person name="Weist P."/>
        </authorList>
    </citation>
    <scope>NUCLEOTIDE SEQUENCE</scope>
</reference>
<evidence type="ECO:0000313" key="2">
    <source>
        <dbReference type="Proteomes" id="UP001153269"/>
    </source>
</evidence>